<dbReference type="PROSITE" id="PS00061">
    <property type="entry name" value="ADH_SHORT"/>
    <property type="match status" value="1"/>
</dbReference>
<feature type="domain" description="Ketoreductase" evidence="3">
    <location>
        <begin position="6"/>
        <end position="174"/>
    </location>
</feature>
<dbReference type="InterPro" id="IPR057326">
    <property type="entry name" value="KR_dom"/>
</dbReference>
<dbReference type="KEGG" id="abaw:D5400_07960"/>
<dbReference type="InterPro" id="IPR020904">
    <property type="entry name" value="Sc_DH/Rdtase_CS"/>
</dbReference>
<evidence type="ECO:0000259" key="3">
    <source>
        <dbReference type="SMART" id="SM00822"/>
    </source>
</evidence>
<evidence type="ECO:0000256" key="1">
    <source>
        <dbReference type="ARBA" id="ARBA00006484"/>
    </source>
</evidence>
<dbReference type="CDD" id="cd05233">
    <property type="entry name" value="SDR_c"/>
    <property type="match status" value="1"/>
</dbReference>
<organism evidence="4 5">
    <name type="scientific">Georhizobium profundi</name>
    <dbReference type="NCBI Taxonomy" id="2341112"/>
    <lineage>
        <taxon>Bacteria</taxon>
        <taxon>Pseudomonadati</taxon>
        <taxon>Pseudomonadota</taxon>
        <taxon>Alphaproteobacteria</taxon>
        <taxon>Hyphomicrobiales</taxon>
        <taxon>Rhizobiaceae</taxon>
        <taxon>Georhizobium</taxon>
    </lineage>
</organism>
<dbReference type="GO" id="GO:0030497">
    <property type="term" value="P:fatty acid elongation"/>
    <property type="evidence" value="ECO:0007669"/>
    <property type="project" value="TreeGrafter"/>
</dbReference>
<evidence type="ECO:0000256" key="2">
    <source>
        <dbReference type="ARBA" id="ARBA00023002"/>
    </source>
</evidence>
<dbReference type="PRINTS" id="PR00081">
    <property type="entry name" value="GDHRDH"/>
</dbReference>
<dbReference type="PANTHER" id="PTHR42760">
    <property type="entry name" value="SHORT-CHAIN DEHYDROGENASES/REDUCTASES FAMILY MEMBER"/>
    <property type="match status" value="1"/>
</dbReference>
<comment type="similarity">
    <text evidence="1">Belongs to the short-chain dehydrogenases/reductases (SDR) family.</text>
</comment>
<gene>
    <name evidence="4" type="ORF">D5400_07960</name>
</gene>
<accession>A0A3S9B2S9</accession>
<evidence type="ECO:0000313" key="4">
    <source>
        <dbReference type="EMBL" id="AZN71214.1"/>
    </source>
</evidence>
<dbReference type="InterPro" id="IPR002347">
    <property type="entry name" value="SDR_fam"/>
</dbReference>
<dbReference type="RefSeq" id="WP_126009281.1">
    <property type="nucleotide sequence ID" value="NZ_CP032509.1"/>
</dbReference>
<dbReference type="OrthoDB" id="9779623at2"/>
<dbReference type="GO" id="GO:0016616">
    <property type="term" value="F:oxidoreductase activity, acting on the CH-OH group of donors, NAD or NADP as acceptor"/>
    <property type="evidence" value="ECO:0007669"/>
    <property type="project" value="TreeGrafter"/>
</dbReference>
<proteinExistence type="inferred from homology"/>
<dbReference type="Pfam" id="PF13561">
    <property type="entry name" value="adh_short_C2"/>
    <property type="match status" value="1"/>
</dbReference>
<dbReference type="SMART" id="SM00822">
    <property type="entry name" value="PKS_KR"/>
    <property type="match status" value="1"/>
</dbReference>
<dbReference type="SUPFAM" id="SSF51735">
    <property type="entry name" value="NAD(P)-binding Rossmann-fold domains"/>
    <property type="match status" value="1"/>
</dbReference>
<keyword evidence="5" id="KW-1185">Reference proteome</keyword>
<dbReference type="AlphaFoldDB" id="A0A3S9B2S9"/>
<dbReference type="Gene3D" id="3.40.50.720">
    <property type="entry name" value="NAD(P)-binding Rossmann-like Domain"/>
    <property type="match status" value="1"/>
</dbReference>
<evidence type="ECO:0000313" key="5">
    <source>
        <dbReference type="Proteomes" id="UP000268192"/>
    </source>
</evidence>
<dbReference type="FunFam" id="3.40.50.720:FF:000173">
    <property type="entry name" value="3-oxoacyl-[acyl-carrier protein] reductase"/>
    <property type="match status" value="1"/>
</dbReference>
<name>A0A3S9B2S9_9HYPH</name>
<dbReference type="InterPro" id="IPR036291">
    <property type="entry name" value="NAD(P)-bd_dom_sf"/>
</dbReference>
<dbReference type="EMBL" id="CP032509">
    <property type="protein sequence ID" value="AZN71214.1"/>
    <property type="molecule type" value="Genomic_DNA"/>
</dbReference>
<dbReference type="Proteomes" id="UP000268192">
    <property type="component" value="Chromosome"/>
</dbReference>
<dbReference type="PANTHER" id="PTHR42760:SF129">
    <property type="entry name" value="OXIDOREDUCTASE"/>
    <property type="match status" value="1"/>
</dbReference>
<keyword evidence="2" id="KW-0560">Oxidoreductase</keyword>
<sequence length="243" mass="25767">MSKPQFTAVITGGNKGIGADLADRLLGQGYNVVSVARRAPEKTHDRLFSVEADLLDADAVRQAAAAIAKDHHVTHLIHNAGLIWPNLIEDAKPEDITGLAQLHLGSALTLLQAFLPAMKEQHFGRVMFNASRAALGAPTRTAYSASKAGMIGMARTWALELAKHGITVNVVAPGPILTDNFWGIIPKDSDREAELATKIPVGRLGTVEDVTNAFLFFCDPKSSFVTGQTLYVCGGASVGGSIL</sequence>
<reference evidence="4 5" key="1">
    <citation type="submission" date="2018-09" db="EMBL/GenBank/DDBJ databases">
        <title>Marinorhizobium profundi gen. nov., sp. nov., isolated from a deep-sea sediment sample from the New Britain Trench and proposal of Marinorhizobiaceae fam. nov. in the order Rhizobiales of the class Alphaproteobacteria.</title>
        <authorList>
            <person name="Cao J."/>
        </authorList>
    </citation>
    <scope>NUCLEOTIDE SEQUENCE [LARGE SCALE GENOMIC DNA]</scope>
    <source>
        <strain evidence="4 5">WS11</strain>
    </source>
</reference>
<protein>
    <submittedName>
        <fullName evidence="4">SDR family oxidoreductase</fullName>
    </submittedName>
</protein>